<proteinExistence type="predicted"/>
<evidence type="ECO:0000313" key="2">
    <source>
        <dbReference type="Proteomes" id="UP001054821"/>
    </source>
</evidence>
<protein>
    <submittedName>
        <fullName evidence="1">Uncharacterized protein</fullName>
    </submittedName>
</protein>
<dbReference type="Proteomes" id="UP001054821">
    <property type="component" value="Chromosome 3"/>
</dbReference>
<accession>A0AAD4WBK1</accession>
<keyword evidence="2" id="KW-1185">Reference proteome</keyword>
<dbReference type="AlphaFoldDB" id="A0AAD4WBK1"/>
<reference evidence="1 2" key="1">
    <citation type="journal article" date="2022" name="G3 (Bethesda)">
        <title>Whole-genome sequence and methylome profiling of the almond [Prunus dulcis (Mill.) D.A. Webb] cultivar 'Nonpareil'.</title>
        <authorList>
            <person name="D'Amico-Willman K.M."/>
            <person name="Ouma W.Z."/>
            <person name="Meulia T."/>
            <person name="Sideli G.M."/>
            <person name="Gradziel T.M."/>
            <person name="Fresnedo-Ramirez J."/>
        </authorList>
    </citation>
    <scope>NUCLEOTIDE SEQUENCE [LARGE SCALE GENOMIC DNA]</scope>
    <source>
        <strain evidence="1">Clone GOH B32 T37-40</strain>
    </source>
</reference>
<comment type="caution">
    <text evidence="1">The sequence shown here is derived from an EMBL/GenBank/DDBJ whole genome shotgun (WGS) entry which is preliminary data.</text>
</comment>
<gene>
    <name evidence="1" type="ORF">L3X38_019774</name>
</gene>
<evidence type="ECO:0000313" key="1">
    <source>
        <dbReference type="EMBL" id="KAI5340500.1"/>
    </source>
</evidence>
<dbReference type="EMBL" id="JAJFAZ020000003">
    <property type="protein sequence ID" value="KAI5340500.1"/>
    <property type="molecule type" value="Genomic_DNA"/>
</dbReference>
<organism evidence="1 2">
    <name type="scientific">Prunus dulcis</name>
    <name type="common">Almond</name>
    <name type="synonym">Amygdalus dulcis</name>
    <dbReference type="NCBI Taxonomy" id="3755"/>
    <lineage>
        <taxon>Eukaryota</taxon>
        <taxon>Viridiplantae</taxon>
        <taxon>Streptophyta</taxon>
        <taxon>Embryophyta</taxon>
        <taxon>Tracheophyta</taxon>
        <taxon>Spermatophyta</taxon>
        <taxon>Magnoliopsida</taxon>
        <taxon>eudicotyledons</taxon>
        <taxon>Gunneridae</taxon>
        <taxon>Pentapetalae</taxon>
        <taxon>rosids</taxon>
        <taxon>fabids</taxon>
        <taxon>Rosales</taxon>
        <taxon>Rosaceae</taxon>
        <taxon>Amygdaloideae</taxon>
        <taxon>Amygdaleae</taxon>
        <taxon>Prunus</taxon>
    </lineage>
</organism>
<sequence length="79" mass="9054">MSQVDLARESCPFVHPAVLVETYEQRECVDDLQRHDRIKSALAHTHALLKMLLDLQVEEAFAFWGTPEGVLVHPAERMQ</sequence>
<name>A0AAD4WBK1_PRUDU</name>